<dbReference type="InterPro" id="IPR011761">
    <property type="entry name" value="ATP-grasp"/>
</dbReference>
<name>A0ABT7DNA6_9ACTN</name>
<comment type="similarity">
    <text evidence="1">Belongs to the D-alanine--D-alanine ligase family.</text>
</comment>
<evidence type="ECO:0000256" key="1">
    <source>
        <dbReference type="ARBA" id="ARBA00010871"/>
    </source>
</evidence>
<dbReference type="InterPro" id="IPR013815">
    <property type="entry name" value="ATP_grasp_subdomain_1"/>
</dbReference>
<sequence length="364" mass="41440">MLDRLKCLQNIALQRIEDCHIILVANIREKTDGFCDYIGGTSVVSEFLTLNQYELIIQTLRNIGFEVSGYFDENTFLQDCIEKNFFKSSGKQIVVINTAQKGTAIGRKSLIPAFCDMNGLWHTNSNAYTVSLTRNKYHCDSILAANHFPVTDEYLYIPQHGWFSDRRPKEGEKIIAKLNGETSSIGLSKENIFNYSKKSDTFINELSELYCQPVLVQRFIEGYEVEVPVINVNHLIEIVLPVGISVYGENHLHETILDYEIRKNLKFDFYDYSQLNDSVSRELEKHTINATRLLGIEGFGRVDFRVDSNGTCFITDVAANPHLTKGMSFNYAFTKNNLNYESMILCLVGSAIARHLPQKLLEAV</sequence>
<keyword evidence="3" id="KW-0067">ATP-binding</keyword>
<evidence type="ECO:0000256" key="3">
    <source>
        <dbReference type="PROSITE-ProRule" id="PRU00409"/>
    </source>
</evidence>
<evidence type="ECO:0000256" key="2">
    <source>
        <dbReference type="ARBA" id="ARBA00022598"/>
    </source>
</evidence>
<reference evidence="5 6" key="1">
    <citation type="submission" date="2023-05" db="EMBL/GenBank/DDBJ databases">
        <title>Gordonibacter KGMB12511T sp. nov., isolated from faeces of healthy Korean.</title>
        <authorList>
            <person name="Kim H.S."/>
            <person name="Kim J.-S."/>
            <person name="Suh M.K."/>
            <person name="Eom M.K."/>
            <person name="Do H.E."/>
            <person name="Lee J.-S."/>
        </authorList>
    </citation>
    <scope>NUCLEOTIDE SEQUENCE [LARGE SCALE GENOMIC DNA]</scope>
    <source>
        <strain evidence="5 6">KGMB12511</strain>
    </source>
</reference>
<keyword evidence="3" id="KW-0547">Nucleotide-binding</keyword>
<evidence type="ECO:0000259" key="4">
    <source>
        <dbReference type="PROSITE" id="PS50975"/>
    </source>
</evidence>
<proteinExistence type="inferred from homology"/>
<accession>A0ABT7DNA6</accession>
<dbReference type="InterPro" id="IPR011095">
    <property type="entry name" value="Dala_Dala_lig_C"/>
</dbReference>
<dbReference type="RefSeq" id="WP_283832361.1">
    <property type="nucleotide sequence ID" value="NZ_JASJEU010000019.1"/>
</dbReference>
<dbReference type="PANTHER" id="PTHR23132:SF23">
    <property type="entry name" value="D-ALANINE--D-ALANINE LIGASE B"/>
    <property type="match status" value="1"/>
</dbReference>
<organism evidence="5 6">
    <name type="scientific">Gordonibacter faecis</name>
    <dbReference type="NCBI Taxonomy" id="3047475"/>
    <lineage>
        <taxon>Bacteria</taxon>
        <taxon>Bacillati</taxon>
        <taxon>Actinomycetota</taxon>
        <taxon>Coriobacteriia</taxon>
        <taxon>Eggerthellales</taxon>
        <taxon>Eggerthellaceae</taxon>
        <taxon>Gordonibacter</taxon>
    </lineage>
</organism>
<comment type="caution">
    <text evidence="5">The sequence shown here is derived from an EMBL/GenBank/DDBJ whole genome shotgun (WGS) entry which is preliminary data.</text>
</comment>
<dbReference type="Gene3D" id="3.30.470.20">
    <property type="entry name" value="ATP-grasp fold, B domain"/>
    <property type="match status" value="1"/>
</dbReference>
<protein>
    <recommendedName>
        <fullName evidence="4">ATP-grasp domain-containing protein</fullName>
    </recommendedName>
</protein>
<dbReference type="PROSITE" id="PS50975">
    <property type="entry name" value="ATP_GRASP"/>
    <property type="match status" value="1"/>
</dbReference>
<feature type="domain" description="ATP-grasp" evidence="4">
    <location>
        <begin position="140"/>
        <end position="349"/>
    </location>
</feature>
<dbReference type="Pfam" id="PF07478">
    <property type="entry name" value="Dala_Dala_lig_C"/>
    <property type="match status" value="1"/>
</dbReference>
<dbReference type="EMBL" id="JASJEU010000019">
    <property type="protein sequence ID" value="MDJ1651019.1"/>
    <property type="molecule type" value="Genomic_DNA"/>
</dbReference>
<dbReference type="Proteomes" id="UP001232750">
    <property type="component" value="Unassembled WGS sequence"/>
</dbReference>
<gene>
    <name evidence="5" type="ORF">QNJ86_09425</name>
</gene>
<evidence type="ECO:0000313" key="5">
    <source>
        <dbReference type="EMBL" id="MDJ1651019.1"/>
    </source>
</evidence>
<dbReference type="SUPFAM" id="SSF56059">
    <property type="entry name" value="Glutathione synthetase ATP-binding domain-like"/>
    <property type="match status" value="1"/>
</dbReference>
<dbReference type="PANTHER" id="PTHR23132">
    <property type="entry name" value="D-ALANINE--D-ALANINE LIGASE"/>
    <property type="match status" value="1"/>
</dbReference>
<dbReference type="Gene3D" id="3.30.1490.20">
    <property type="entry name" value="ATP-grasp fold, A domain"/>
    <property type="match status" value="1"/>
</dbReference>
<evidence type="ECO:0000313" key="6">
    <source>
        <dbReference type="Proteomes" id="UP001232750"/>
    </source>
</evidence>
<keyword evidence="6" id="KW-1185">Reference proteome</keyword>
<keyword evidence="2" id="KW-0436">Ligase</keyword>